<dbReference type="Proteomes" id="UP000248090">
    <property type="component" value="Unassembled WGS sequence"/>
</dbReference>
<organism evidence="1 2">
    <name type="scientific">Pokkaliibacter plantistimulans</name>
    <dbReference type="NCBI Taxonomy" id="1635171"/>
    <lineage>
        <taxon>Bacteria</taxon>
        <taxon>Pseudomonadati</taxon>
        <taxon>Pseudomonadota</taxon>
        <taxon>Gammaproteobacteria</taxon>
        <taxon>Oceanospirillales</taxon>
        <taxon>Balneatrichaceae</taxon>
        <taxon>Pokkaliibacter</taxon>
    </lineage>
</organism>
<dbReference type="RefSeq" id="WP_110186258.1">
    <property type="nucleotide sequence ID" value="NZ_CP177354.1"/>
</dbReference>
<dbReference type="Pfam" id="PF08889">
    <property type="entry name" value="WbqC"/>
    <property type="match status" value="1"/>
</dbReference>
<sequence length="237" mass="26874">MNIVISQSMLFPWVGMLEQVRLADIYVHYDDVQFSKGSLVNRVQVKMPQGTRWMTVPLKGLHLGQAIQDVSIADDKDWRSLHLRLLHESFASAPFKEEALSLVESVYAERYTSLAALSRASLLALVKYFSLDQQCQFLDVTSLNIPGSSTDRVFDIVRHLSGDTYITGHGARAYLEHERFAAANVNVAYMNYQRTPYPQSHGVFTPYVTGLDLVAHCGKKGVDYIHSESIDWREFLQ</sequence>
<evidence type="ECO:0000313" key="1">
    <source>
        <dbReference type="EMBL" id="PXF32373.1"/>
    </source>
</evidence>
<gene>
    <name evidence="1" type="ORF">WH50_04580</name>
</gene>
<comment type="caution">
    <text evidence="1">The sequence shown here is derived from an EMBL/GenBank/DDBJ whole genome shotgun (WGS) entry which is preliminary data.</text>
</comment>
<protein>
    <submittedName>
        <fullName evidence="1">WbqC</fullName>
    </submittedName>
</protein>
<proteinExistence type="predicted"/>
<name>A0ABX5M3X7_9GAMM</name>
<keyword evidence="2" id="KW-1185">Reference proteome</keyword>
<dbReference type="InterPro" id="IPR014985">
    <property type="entry name" value="WbqC"/>
</dbReference>
<dbReference type="EMBL" id="LAPT01000020">
    <property type="protein sequence ID" value="PXF32373.1"/>
    <property type="molecule type" value="Genomic_DNA"/>
</dbReference>
<evidence type="ECO:0000313" key="2">
    <source>
        <dbReference type="Proteomes" id="UP000248090"/>
    </source>
</evidence>
<reference evidence="1 2" key="1">
    <citation type="submission" date="2015-03" db="EMBL/GenBank/DDBJ databases">
        <authorList>
            <person name="Krishnan R."/>
            <person name="Midha S."/>
            <person name="Patil P.B."/>
            <person name="Rameshkumar N."/>
        </authorList>
    </citation>
    <scope>NUCLEOTIDE SEQUENCE [LARGE SCALE GENOMIC DNA]</scope>
    <source>
        <strain evidence="1 2">L1E11</strain>
    </source>
</reference>
<accession>A0ABX5M3X7</accession>